<accession>A0A0P7ZSH7</accession>
<evidence type="ECO:0000313" key="2">
    <source>
        <dbReference type="Proteomes" id="UP000050465"/>
    </source>
</evidence>
<protein>
    <submittedName>
        <fullName evidence="1">Uncharacterized protein</fullName>
    </submittedName>
</protein>
<dbReference type="InterPro" id="IPR054651">
    <property type="entry name" value="Npun_F0494-like"/>
</dbReference>
<gene>
    <name evidence="1" type="ORF">HLUCCA11_19545</name>
</gene>
<sequence>METPQTNDGRDQSTMQYSAAVIRRAQRAVWCSPFYPQLLAEMQLASVSVPTIAEDSGVLKGYTRQPLSEVSAESGLMWLAEVGILRREVDGQGLTDSFRLTPLGRQVVEDWRSQGCPDRRASLVDYIKNSIIRRLRVPEWLW</sequence>
<dbReference type="Proteomes" id="UP000050465">
    <property type="component" value="Unassembled WGS sequence"/>
</dbReference>
<proteinExistence type="predicted"/>
<comment type="caution">
    <text evidence="1">The sequence shown here is derived from an EMBL/GenBank/DDBJ whole genome shotgun (WGS) entry which is preliminary data.</text>
</comment>
<dbReference type="STRING" id="1666911.HLUCCA11_19545"/>
<dbReference type="PATRIC" id="fig|1666911.3.peg.2209"/>
<dbReference type="AlphaFoldDB" id="A0A0P7ZSH7"/>
<dbReference type="EMBL" id="LJZR01000038">
    <property type="protein sequence ID" value="KPQ33113.1"/>
    <property type="molecule type" value="Genomic_DNA"/>
</dbReference>
<name>A0A0P7ZSH7_9CYAN</name>
<organism evidence="1 2">
    <name type="scientific">Phormidesmis priestleyi Ana</name>
    <dbReference type="NCBI Taxonomy" id="1666911"/>
    <lineage>
        <taxon>Bacteria</taxon>
        <taxon>Bacillati</taxon>
        <taxon>Cyanobacteriota</taxon>
        <taxon>Cyanophyceae</taxon>
        <taxon>Leptolyngbyales</taxon>
        <taxon>Leptolyngbyaceae</taxon>
        <taxon>Phormidesmis</taxon>
    </lineage>
</organism>
<reference evidence="1 2" key="1">
    <citation type="submission" date="2015-09" db="EMBL/GenBank/DDBJ databases">
        <title>Identification and resolution of microdiversity through metagenomic sequencing of parallel consortia.</title>
        <authorList>
            <person name="Nelson W.C."/>
            <person name="Romine M.F."/>
            <person name="Lindemann S.R."/>
        </authorList>
    </citation>
    <scope>NUCLEOTIDE SEQUENCE [LARGE SCALE GENOMIC DNA]</scope>
    <source>
        <strain evidence="1">Ana</strain>
    </source>
</reference>
<dbReference type="NCBIfam" id="NF045586">
    <property type="entry name" value="Npun_F0494_fam"/>
    <property type="match status" value="1"/>
</dbReference>
<evidence type="ECO:0000313" key="1">
    <source>
        <dbReference type="EMBL" id="KPQ33113.1"/>
    </source>
</evidence>